<dbReference type="InterPro" id="IPR018094">
    <property type="entry name" value="Thymidylate_kinase"/>
</dbReference>
<feature type="compositionally biased region" description="Low complexity" evidence="13">
    <location>
        <begin position="775"/>
        <end position="791"/>
    </location>
</feature>
<keyword evidence="6 12" id="KW-0545">Nucleotide biosynthesis</keyword>
<keyword evidence="5 14" id="KW-0812">Transmembrane</keyword>
<evidence type="ECO:0000256" key="4">
    <source>
        <dbReference type="ARBA" id="ARBA00022679"/>
    </source>
</evidence>
<dbReference type="InterPro" id="IPR027417">
    <property type="entry name" value="P-loop_NTPase"/>
</dbReference>
<evidence type="ECO:0000256" key="10">
    <source>
        <dbReference type="ARBA" id="ARBA00022989"/>
    </source>
</evidence>
<evidence type="ECO:0000313" key="17">
    <source>
        <dbReference type="Proteomes" id="UP000603200"/>
    </source>
</evidence>
<dbReference type="Pfam" id="PF02223">
    <property type="entry name" value="Thymidylate_kin"/>
    <property type="match status" value="1"/>
</dbReference>
<dbReference type="SUPFAM" id="SSF103473">
    <property type="entry name" value="MFS general substrate transporter"/>
    <property type="match status" value="1"/>
</dbReference>
<dbReference type="GO" id="GO:0016301">
    <property type="term" value="F:kinase activity"/>
    <property type="evidence" value="ECO:0007669"/>
    <property type="project" value="UniProtKB-KW"/>
</dbReference>
<dbReference type="EC" id="2.7.4.9" evidence="12"/>
<comment type="catalytic activity">
    <reaction evidence="12">
        <text>dTMP + ATP = dTDP + ADP</text>
        <dbReference type="Rhea" id="RHEA:13517"/>
        <dbReference type="ChEBI" id="CHEBI:30616"/>
        <dbReference type="ChEBI" id="CHEBI:58369"/>
        <dbReference type="ChEBI" id="CHEBI:63528"/>
        <dbReference type="ChEBI" id="CHEBI:456216"/>
        <dbReference type="EC" id="2.7.4.9"/>
    </reaction>
</comment>
<keyword evidence="9 12" id="KW-0067">ATP-binding</keyword>
<feature type="transmembrane region" description="Helical" evidence="14">
    <location>
        <begin position="350"/>
        <end position="369"/>
    </location>
</feature>
<evidence type="ECO:0000256" key="13">
    <source>
        <dbReference type="SAM" id="MobiDB-lite"/>
    </source>
</evidence>
<feature type="transmembrane region" description="Helical" evidence="14">
    <location>
        <begin position="189"/>
        <end position="209"/>
    </location>
</feature>
<feature type="compositionally biased region" description="Basic and acidic residues" evidence="13">
    <location>
        <begin position="812"/>
        <end position="831"/>
    </location>
</feature>
<keyword evidence="10 14" id="KW-1133">Transmembrane helix</keyword>
<evidence type="ECO:0000256" key="5">
    <source>
        <dbReference type="ARBA" id="ARBA00022692"/>
    </source>
</evidence>
<evidence type="ECO:0000256" key="12">
    <source>
        <dbReference type="HAMAP-Rule" id="MF_00165"/>
    </source>
</evidence>
<feature type="transmembrane region" description="Helical" evidence="14">
    <location>
        <begin position="453"/>
        <end position="470"/>
    </location>
</feature>
<feature type="transmembrane region" description="Helical" evidence="14">
    <location>
        <begin position="318"/>
        <end position="338"/>
    </location>
</feature>
<keyword evidence="8 12" id="KW-0418">Kinase</keyword>
<keyword evidence="2" id="KW-0813">Transport</keyword>
<keyword evidence="11 14" id="KW-0472">Membrane</keyword>
<dbReference type="InterPro" id="IPR036259">
    <property type="entry name" value="MFS_trans_sf"/>
</dbReference>
<protein>
    <recommendedName>
        <fullName evidence="12">Thymidylate kinase</fullName>
        <ecNumber evidence="12">2.7.4.9</ecNumber>
    </recommendedName>
    <alternativeName>
        <fullName evidence="12">dTMP kinase</fullName>
    </alternativeName>
</protein>
<evidence type="ECO:0000256" key="11">
    <source>
        <dbReference type="ARBA" id="ARBA00023136"/>
    </source>
</evidence>
<evidence type="ECO:0000256" key="3">
    <source>
        <dbReference type="ARBA" id="ARBA00022475"/>
    </source>
</evidence>
<feature type="transmembrane region" description="Helical" evidence="14">
    <location>
        <begin position="89"/>
        <end position="112"/>
    </location>
</feature>
<evidence type="ECO:0000256" key="14">
    <source>
        <dbReference type="SAM" id="Phobius"/>
    </source>
</evidence>
<feature type="transmembrane region" description="Helical" evidence="14">
    <location>
        <begin position="287"/>
        <end position="306"/>
    </location>
</feature>
<name>A0ABQ3ZM69_9ACTN</name>
<comment type="similarity">
    <text evidence="12">Belongs to the thymidylate kinase family.</text>
</comment>
<evidence type="ECO:0000256" key="2">
    <source>
        <dbReference type="ARBA" id="ARBA00022448"/>
    </source>
</evidence>
<comment type="function">
    <text evidence="12">Phosphorylation of dTMP to form dTDP in both de novo and salvage pathways of dTTP synthesis.</text>
</comment>
<dbReference type="InterPro" id="IPR039430">
    <property type="entry name" value="Thymidylate_kin-like_dom"/>
</dbReference>
<evidence type="ECO:0000256" key="1">
    <source>
        <dbReference type="ARBA" id="ARBA00004651"/>
    </source>
</evidence>
<evidence type="ECO:0000256" key="6">
    <source>
        <dbReference type="ARBA" id="ARBA00022727"/>
    </source>
</evidence>
<dbReference type="PANTHER" id="PTHR43266">
    <property type="entry name" value="MACROLIDE-EFFLUX PROTEIN"/>
    <property type="match status" value="1"/>
</dbReference>
<keyword evidence="17" id="KW-1185">Reference proteome</keyword>
<dbReference type="Proteomes" id="UP000603200">
    <property type="component" value="Unassembled WGS sequence"/>
</dbReference>
<evidence type="ECO:0000313" key="16">
    <source>
        <dbReference type="EMBL" id="GIE19669.1"/>
    </source>
</evidence>
<dbReference type="Gene3D" id="1.20.1250.20">
    <property type="entry name" value="MFS general substrate transporter like domains"/>
    <property type="match status" value="1"/>
</dbReference>
<feature type="transmembrane region" description="Helical" evidence="14">
    <location>
        <begin position="229"/>
        <end position="249"/>
    </location>
</feature>
<dbReference type="NCBIfam" id="TIGR00041">
    <property type="entry name" value="DTMP_kinase"/>
    <property type="match status" value="1"/>
</dbReference>
<comment type="subcellular location">
    <subcellularLocation>
        <location evidence="1">Cell membrane</location>
        <topology evidence="1">Multi-pass membrane protein</topology>
    </subcellularLocation>
</comment>
<feature type="transmembrane region" description="Helical" evidence="14">
    <location>
        <begin position="54"/>
        <end position="77"/>
    </location>
</feature>
<dbReference type="HAMAP" id="MF_00165">
    <property type="entry name" value="Thymidylate_kinase"/>
    <property type="match status" value="1"/>
</dbReference>
<feature type="transmembrane region" description="Helical" evidence="14">
    <location>
        <begin position="119"/>
        <end position="141"/>
    </location>
</feature>
<evidence type="ECO:0000256" key="9">
    <source>
        <dbReference type="ARBA" id="ARBA00022840"/>
    </source>
</evidence>
<organism evidence="16 17">
    <name type="scientific">Winogradskya humida</name>
    <dbReference type="NCBI Taxonomy" id="113566"/>
    <lineage>
        <taxon>Bacteria</taxon>
        <taxon>Bacillati</taxon>
        <taxon>Actinomycetota</taxon>
        <taxon>Actinomycetes</taxon>
        <taxon>Micromonosporales</taxon>
        <taxon>Micromonosporaceae</taxon>
        <taxon>Winogradskya</taxon>
    </lineage>
</organism>
<feature type="transmembrane region" description="Helical" evidence="14">
    <location>
        <begin position="408"/>
        <end position="433"/>
    </location>
</feature>
<proteinExistence type="inferred from homology"/>
<dbReference type="CDD" id="cd06173">
    <property type="entry name" value="MFS_MefA_like"/>
    <property type="match status" value="1"/>
</dbReference>
<gene>
    <name evidence="12 16" type="primary">tmk</name>
    <name evidence="16" type="ORF">Ahu01nite_027710</name>
</gene>
<accession>A0ABQ3ZM69</accession>
<feature type="binding site" evidence="12">
    <location>
        <begin position="511"/>
        <end position="518"/>
    </location>
    <ligand>
        <name>ATP</name>
        <dbReference type="ChEBI" id="CHEBI:30616"/>
    </ligand>
</feature>
<dbReference type="SUPFAM" id="SSF52540">
    <property type="entry name" value="P-loop containing nucleoside triphosphate hydrolases"/>
    <property type="match status" value="1"/>
</dbReference>
<keyword evidence="3" id="KW-1003">Cell membrane</keyword>
<feature type="compositionally biased region" description="Polar residues" evidence="13">
    <location>
        <begin position="792"/>
        <end position="807"/>
    </location>
</feature>
<dbReference type="InterPro" id="IPR018095">
    <property type="entry name" value="Thymidylate_kin_CS"/>
</dbReference>
<dbReference type="CDD" id="cd01672">
    <property type="entry name" value="TMPK"/>
    <property type="match status" value="1"/>
</dbReference>
<sequence>MSCARPLECFGQDDGKVRVIDTETSSARKDAGPVDLSGTAALRSVLRIRPFRRLWLVLSVASFGDWIGILATALFASQQVTGSVAQGSAFSSTIAIRLLPALILGPIAGVMADRFDRRYTMVICDILRFFVYGSIPAVALISDSGAFTVTWTVIATFIGETITLMWIPAKEAAVPNLIPKGRLEASNQLTLITTYGITPILAALALAALDGVVRGPVGGLPTWASPVQVALWINAFSRAATAAVVFFGIREISQGRRERQEKNAEQSMSKQFVEGWKYIGNTPFVRGLVLGIFGAFGGAGIVVGTARFFTASLGAGDAAFYLLFATLFIGLAIGIGLGPAIVKELSRRRWFGISLVIASGAVAFLSIAFHLSMALFGALFVGAGAGMAFLAGVTLLGGQVNDEVRGRVFAVVQIGARLVLLLAISLAGVLVGIGSSRTVDLGSLSFDISSTRVLLLVAGALGIWSGVSAFRQMDDKHGVPVLADLWGAIRGRPLSAGEPFTRTGIFVVFEGGEGAGKSTQVIRLSEALTGAGHDVVVTREPGATDVGARIRTLVLSNGTDADAPSPRAEALLYAADRAHHVATVVRPALARGAVVISDRYVDSSLAYQGAGRTLPVQEISWLSSWATGGLKPDLVVLLDVDSTVGLGRVDTRGAGPDRLESESKAFHERVRYAFLDLASADPKRYLVLDAARPVEEIADVVAARINGLLTEGDDHHPEPASTDLPPKPDFSAPDLAPTMAFPAGAGSDPAGSDATVIVRSPAGPSGPSDATQVISPGSVAAASGSASGGSPDATQVISPGSDATQVISPADLPDRAGARPDQDDPPVGERR</sequence>
<keyword evidence="7 12" id="KW-0547">Nucleotide-binding</keyword>
<dbReference type="EMBL" id="BOMN01000031">
    <property type="protein sequence ID" value="GIE19669.1"/>
    <property type="molecule type" value="Genomic_DNA"/>
</dbReference>
<keyword evidence="4 12" id="KW-0808">Transferase</keyword>
<feature type="domain" description="Thymidylate kinase-like" evidence="15">
    <location>
        <begin position="509"/>
        <end position="698"/>
    </location>
</feature>
<comment type="caution">
    <text evidence="16">The sequence shown here is derived from an EMBL/GenBank/DDBJ whole genome shotgun (WGS) entry which is preliminary data.</text>
</comment>
<evidence type="ECO:0000259" key="15">
    <source>
        <dbReference type="Pfam" id="PF02223"/>
    </source>
</evidence>
<feature type="compositionally biased region" description="Low complexity" evidence="13">
    <location>
        <begin position="742"/>
        <end position="754"/>
    </location>
</feature>
<feature type="region of interest" description="Disordered" evidence="13">
    <location>
        <begin position="710"/>
        <end position="831"/>
    </location>
</feature>
<reference evidence="16 17" key="1">
    <citation type="submission" date="2021-01" db="EMBL/GenBank/DDBJ databases">
        <title>Whole genome shotgun sequence of Actinoplanes humidus NBRC 14915.</title>
        <authorList>
            <person name="Komaki H."/>
            <person name="Tamura T."/>
        </authorList>
    </citation>
    <scope>NUCLEOTIDE SEQUENCE [LARGE SCALE GENOMIC DNA]</scope>
    <source>
        <strain evidence="16 17">NBRC 14915</strain>
    </source>
</reference>
<dbReference type="Gene3D" id="3.40.50.300">
    <property type="entry name" value="P-loop containing nucleotide triphosphate hydrolases"/>
    <property type="match status" value="1"/>
</dbReference>
<evidence type="ECO:0000256" key="7">
    <source>
        <dbReference type="ARBA" id="ARBA00022741"/>
    </source>
</evidence>
<feature type="transmembrane region" description="Helical" evidence="14">
    <location>
        <begin position="147"/>
        <end position="168"/>
    </location>
</feature>
<evidence type="ECO:0000256" key="8">
    <source>
        <dbReference type="ARBA" id="ARBA00022777"/>
    </source>
</evidence>
<dbReference type="PANTHER" id="PTHR43266:SF2">
    <property type="entry name" value="MAJOR FACILITATOR SUPERFAMILY (MFS) PROFILE DOMAIN-CONTAINING PROTEIN"/>
    <property type="match status" value="1"/>
</dbReference>
<feature type="transmembrane region" description="Helical" evidence="14">
    <location>
        <begin position="375"/>
        <end position="396"/>
    </location>
</feature>
<dbReference type="PROSITE" id="PS01331">
    <property type="entry name" value="THYMIDYLATE_KINASE"/>
    <property type="match status" value="1"/>
</dbReference>